<protein>
    <recommendedName>
        <fullName evidence="6">FYVE-type domain-containing protein</fullName>
    </recommendedName>
</protein>
<evidence type="ECO:0000313" key="7">
    <source>
        <dbReference type="EMBL" id="OQS00366.1"/>
    </source>
</evidence>
<dbReference type="PANTHER" id="PTHR47794:SF1">
    <property type="entry name" value="VACUOLAR PROTEIN SORTING-ASSOCIATED PROTEIN 27"/>
    <property type="match status" value="1"/>
</dbReference>
<dbReference type="InterPro" id="IPR011011">
    <property type="entry name" value="Znf_FYVE_PHD"/>
</dbReference>
<feature type="non-terminal residue" evidence="7">
    <location>
        <position position="469"/>
    </location>
</feature>
<evidence type="ECO:0000256" key="2">
    <source>
        <dbReference type="ARBA" id="ARBA00022771"/>
    </source>
</evidence>
<dbReference type="PROSITE" id="PS50178">
    <property type="entry name" value="ZF_FYVE"/>
    <property type="match status" value="1"/>
</dbReference>
<dbReference type="GO" id="GO:0008270">
    <property type="term" value="F:zinc ion binding"/>
    <property type="evidence" value="ECO:0007669"/>
    <property type="project" value="UniProtKB-KW"/>
</dbReference>
<dbReference type="GO" id="GO:0032266">
    <property type="term" value="F:phosphatidylinositol-3-phosphate binding"/>
    <property type="evidence" value="ECO:0007669"/>
    <property type="project" value="TreeGrafter"/>
</dbReference>
<proteinExistence type="predicted"/>
<evidence type="ECO:0000313" key="8">
    <source>
        <dbReference type="Proteomes" id="UP000243217"/>
    </source>
</evidence>
<dbReference type="EMBL" id="JNBS01001707">
    <property type="protein sequence ID" value="OQS00366.1"/>
    <property type="molecule type" value="Genomic_DNA"/>
</dbReference>
<keyword evidence="8" id="KW-1185">Reference proteome</keyword>
<evidence type="ECO:0000256" key="3">
    <source>
        <dbReference type="ARBA" id="ARBA00022833"/>
    </source>
</evidence>
<dbReference type="Pfam" id="PF01363">
    <property type="entry name" value="FYVE"/>
    <property type="match status" value="1"/>
</dbReference>
<feature type="domain" description="FYVE-type" evidence="6">
    <location>
        <begin position="39"/>
        <end position="98"/>
    </location>
</feature>
<dbReference type="GO" id="GO:0033565">
    <property type="term" value="C:ESCRT-0 complex"/>
    <property type="evidence" value="ECO:0007669"/>
    <property type="project" value="TreeGrafter"/>
</dbReference>
<keyword evidence="3" id="KW-0862">Zinc</keyword>
<dbReference type="Proteomes" id="UP000243217">
    <property type="component" value="Unassembled WGS sequence"/>
</dbReference>
<accession>A0A1V9ZQR6</accession>
<evidence type="ECO:0000256" key="5">
    <source>
        <dbReference type="SAM" id="Coils"/>
    </source>
</evidence>
<comment type="caution">
    <text evidence="7">The sequence shown here is derived from an EMBL/GenBank/DDBJ whole genome shotgun (WGS) entry which is preliminary data.</text>
</comment>
<keyword evidence="2 4" id="KW-0863">Zinc-finger</keyword>
<dbReference type="PANTHER" id="PTHR47794">
    <property type="entry name" value="VACUOLAR PROTEIN SORTING-ASSOCIATED PROTEIN 27"/>
    <property type="match status" value="1"/>
</dbReference>
<dbReference type="InterPro" id="IPR013083">
    <property type="entry name" value="Znf_RING/FYVE/PHD"/>
</dbReference>
<evidence type="ECO:0000259" key="6">
    <source>
        <dbReference type="PROSITE" id="PS50178"/>
    </source>
</evidence>
<evidence type="ECO:0000256" key="1">
    <source>
        <dbReference type="ARBA" id="ARBA00022723"/>
    </source>
</evidence>
<feature type="coiled-coil region" evidence="5">
    <location>
        <begin position="273"/>
        <end position="350"/>
    </location>
</feature>
<gene>
    <name evidence="7" type="ORF">THRCLA_05978</name>
</gene>
<dbReference type="SUPFAM" id="SSF57903">
    <property type="entry name" value="FYVE/PHD zinc finger"/>
    <property type="match status" value="1"/>
</dbReference>
<dbReference type="GO" id="GO:0043130">
    <property type="term" value="F:ubiquitin binding"/>
    <property type="evidence" value="ECO:0007669"/>
    <property type="project" value="TreeGrafter"/>
</dbReference>
<reference evidence="7 8" key="1">
    <citation type="journal article" date="2014" name="Genome Biol. Evol.">
        <title>The secreted proteins of Achlya hypogyna and Thraustotheca clavata identify the ancestral oomycete secretome and reveal gene acquisitions by horizontal gene transfer.</title>
        <authorList>
            <person name="Misner I."/>
            <person name="Blouin N."/>
            <person name="Leonard G."/>
            <person name="Richards T.A."/>
            <person name="Lane C.E."/>
        </authorList>
    </citation>
    <scope>NUCLEOTIDE SEQUENCE [LARGE SCALE GENOMIC DNA]</scope>
    <source>
        <strain evidence="7 8">ATCC 34112</strain>
    </source>
</reference>
<sequence length="469" mass="55016">MRAAFVSVRSWAEDEREGENEEILLDPARFVQRSQWVPHSARKQCHVCTRDFTLWRKKHTCRMCGDVVCGRCSMHKRVDLPLIENKFRVCSCCFFVYRQGYLKPPHAIPCVGHQVNMEWNCHDKVCVDPAIDPSDAKSLDLSTVFDSSRQYYDNSMMTMDEIMDAEDAALNARELELEEEVQASRLRVEELETKIAQEQSKHDLTLKQQHELHEAQKLITQLTRQLKLQEEQVQMRATFRESLVHEDIQRTRRHSGIIQQQRMKEDLQLSNDTAKLRRKLRKMERQLKQAGINVAEDIPYDEAKEKVEEISKRLQEIGSSEVVCDDKQKQAELRKEYFRLEQEMEKYNTALMMTDEYLEAEREKERQWHLKNKDENAACLLVLRQCIPVNISVLTERDLADTLGAEIAKKLKRTNVLQLVRTDPKTIQRMHPSVIEAYRLTGLSVFERRGLDEVLSTPATEWKKQVNDE</sequence>
<dbReference type="SMART" id="SM00064">
    <property type="entry name" value="FYVE"/>
    <property type="match status" value="1"/>
</dbReference>
<name>A0A1V9ZQR6_9STRA</name>
<dbReference type="InterPro" id="IPR017455">
    <property type="entry name" value="Znf_FYVE-rel"/>
</dbReference>
<keyword evidence="5" id="KW-0175">Coiled coil</keyword>
<feature type="coiled-coil region" evidence="5">
    <location>
        <begin position="174"/>
        <end position="232"/>
    </location>
</feature>
<dbReference type="AlphaFoldDB" id="A0A1V9ZQR6"/>
<organism evidence="7 8">
    <name type="scientific">Thraustotheca clavata</name>
    <dbReference type="NCBI Taxonomy" id="74557"/>
    <lineage>
        <taxon>Eukaryota</taxon>
        <taxon>Sar</taxon>
        <taxon>Stramenopiles</taxon>
        <taxon>Oomycota</taxon>
        <taxon>Saprolegniomycetes</taxon>
        <taxon>Saprolegniales</taxon>
        <taxon>Achlyaceae</taxon>
        <taxon>Thraustotheca</taxon>
    </lineage>
</organism>
<evidence type="ECO:0000256" key="4">
    <source>
        <dbReference type="PROSITE-ProRule" id="PRU00091"/>
    </source>
</evidence>
<keyword evidence="1" id="KW-0479">Metal-binding</keyword>
<dbReference type="OrthoDB" id="71118at2759"/>
<dbReference type="InterPro" id="IPR000306">
    <property type="entry name" value="Znf_FYVE"/>
</dbReference>
<dbReference type="Gene3D" id="3.30.40.10">
    <property type="entry name" value="Zinc/RING finger domain, C3HC4 (zinc finger)"/>
    <property type="match status" value="1"/>
</dbReference>
<dbReference type="GO" id="GO:0043328">
    <property type="term" value="P:protein transport to vacuole involved in ubiquitin-dependent protein catabolic process via the multivesicular body sorting pathway"/>
    <property type="evidence" value="ECO:0007669"/>
    <property type="project" value="TreeGrafter"/>
</dbReference>
<dbReference type="GO" id="GO:0006623">
    <property type="term" value="P:protein targeting to vacuole"/>
    <property type="evidence" value="ECO:0007669"/>
    <property type="project" value="TreeGrafter"/>
</dbReference>